<dbReference type="PANTHER" id="PTHR12213:SF0">
    <property type="entry name" value="CORRINOID ADENOSYLTRANSFERASE MMAB"/>
    <property type="match status" value="1"/>
</dbReference>
<comment type="similarity">
    <text evidence="4">Belongs to the Cob(I)alamin adenosyltransferase family.</text>
</comment>
<dbReference type="EMBL" id="JAJGNA010000005">
    <property type="protein sequence ID" value="MCC4308121.1"/>
    <property type="molecule type" value="Genomic_DNA"/>
</dbReference>
<keyword evidence="2 4" id="KW-0547">Nucleotide-binding</keyword>
<comment type="catalytic activity">
    <reaction evidence="4">
        <text>2 cob(II)yrinate a,c diamide + reduced [electron-transfer flavoprotein] + 2 ATP = 2 adenosylcob(III)yrinate a,c-diamide + 2 triphosphate + oxidized [electron-transfer flavoprotein] + 3 H(+)</text>
        <dbReference type="Rhea" id="RHEA:11528"/>
        <dbReference type="Rhea" id="RHEA-COMP:10685"/>
        <dbReference type="Rhea" id="RHEA-COMP:10686"/>
        <dbReference type="ChEBI" id="CHEBI:15378"/>
        <dbReference type="ChEBI" id="CHEBI:18036"/>
        <dbReference type="ChEBI" id="CHEBI:30616"/>
        <dbReference type="ChEBI" id="CHEBI:57692"/>
        <dbReference type="ChEBI" id="CHEBI:58307"/>
        <dbReference type="ChEBI" id="CHEBI:58503"/>
        <dbReference type="ChEBI" id="CHEBI:58537"/>
        <dbReference type="EC" id="2.5.1.17"/>
    </reaction>
</comment>
<dbReference type="NCBIfam" id="TIGR00636">
    <property type="entry name" value="PduO_Nterm"/>
    <property type="match status" value="1"/>
</dbReference>
<comment type="caution">
    <text evidence="7">The sequence shown here is derived from an EMBL/GenBank/DDBJ whole genome shotgun (WGS) entry which is preliminary data.</text>
</comment>
<gene>
    <name evidence="7" type="ORF">LL252_06005</name>
</gene>
<evidence type="ECO:0000313" key="8">
    <source>
        <dbReference type="Proteomes" id="UP001108027"/>
    </source>
</evidence>
<comment type="catalytic activity">
    <reaction evidence="4">
        <text>2 cob(II)alamin + reduced [electron-transfer flavoprotein] + 2 ATP = 2 adenosylcob(III)alamin + 2 triphosphate + oxidized [electron-transfer flavoprotein] + 3 H(+)</text>
        <dbReference type="Rhea" id="RHEA:28671"/>
        <dbReference type="Rhea" id="RHEA-COMP:10685"/>
        <dbReference type="Rhea" id="RHEA-COMP:10686"/>
        <dbReference type="ChEBI" id="CHEBI:15378"/>
        <dbReference type="ChEBI" id="CHEBI:16304"/>
        <dbReference type="ChEBI" id="CHEBI:18036"/>
        <dbReference type="ChEBI" id="CHEBI:18408"/>
        <dbReference type="ChEBI" id="CHEBI:30616"/>
        <dbReference type="ChEBI" id="CHEBI:57692"/>
        <dbReference type="ChEBI" id="CHEBI:58307"/>
        <dbReference type="EC" id="2.5.1.17"/>
    </reaction>
</comment>
<evidence type="ECO:0000313" key="7">
    <source>
        <dbReference type="EMBL" id="MCC4308121.1"/>
    </source>
</evidence>
<evidence type="ECO:0000256" key="2">
    <source>
        <dbReference type="ARBA" id="ARBA00022741"/>
    </source>
</evidence>
<keyword evidence="8" id="KW-1185">Reference proteome</keyword>
<dbReference type="GO" id="GO:0009236">
    <property type="term" value="P:cobalamin biosynthetic process"/>
    <property type="evidence" value="ECO:0007669"/>
    <property type="project" value="UniProtKB-UniRule"/>
</dbReference>
<comment type="pathway">
    <text evidence="4">Cofactor biosynthesis; adenosylcobalamin biosynthesis; adenosylcobalamin from cob(II)yrinate a,c-diamide: step 2/7.</text>
</comment>
<feature type="region of interest" description="Disordered" evidence="5">
    <location>
        <begin position="1"/>
        <end position="32"/>
    </location>
</feature>
<feature type="domain" description="Cobalamin adenosyltransferase-like" evidence="6">
    <location>
        <begin position="15"/>
        <end position="173"/>
    </location>
</feature>
<dbReference type="GO" id="GO:0008817">
    <property type="term" value="F:corrinoid adenosyltransferase activity"/>
    <property type="evidence" value="ECO:0007669"/>
    <property type="project" value="UniProtKB-UniRule"/>
</dbReference>
<dbReference type="InterPro" id="IPR029499">
    <property type="entry name" value="PduO-typ"/>
</dbReference>
<evidence type="ECO:0000259" key="6">
    <source>
        <dbReference type="Pfam" id="PF01923"/>
    </source>
</evidence>
<evidence type="ECO:0000256" key="5">
    <source>
        <dbReference type="SAM" id="MobiDB-lite"/>
    </source>
</evidence>
<dbReference type="GO" id="GO:0005524">
    <property type="term" value="F:ATP binding"/>
    <property type="evidence" value="ECO:0007669"/>
    <property type="project" value="UniProtKB-UniRule"/>
</dbReference>
<keyword evidence="3 4" id="KW-0067">ATP-binding</keyword>
<dbReference type="RefSeq" id="WP_228233429.1">
    <property type="nucleotide sequence ID" value="NZ_JAJGNA010000005.1"/>
</dbReference>
<evidence type="ECO:0000256" key="3">
    <source>
        <dbReference type="ARBA" id="ARBA00022840"/>
    </source>
</evidence>
<evidence type="ECO:0000256" key="1">
    <source>
        <dbReference type="ARBA" id="ARBA00022679"/>
    </source>
</evidence>
<dbReference type="InterPro" id="IPR016030">
    <property type="entry name" value="CblAdoTrfase-like"/>
</dbReference>
<evidence type="ECO:0000256" key="4">
    <source>
        <dbReference type="RuleBase" id="RU366026"/>
    </source>
</evidence>
<keyword evidence="4" id="KW-0169">Cobalamin biosynthesis</keyword>
<organism evidence="7 8">
    <name type="scientific">Alloalcanivorax marinus</name>
    <dbReference type="NCBI Taxonomy" id="1177169"/>
    <lineage>
        <taxon>Bacteria</taxon>
        <taxon>Pseudomonadati</taxon>
        <taxon>Pseudomonadota</taxon>
        <taxon>Gammaproteobacteria</taxon>
        <taxon>Oceanospirillales</taxon>
        <taxon>Alcanivoracaceae</taxon>
        <taxon>Alloalcanivorax</taxon>
    </lineage>
</organism>
<protein>
    <recommendedName>
        <fullName evidence="4">Corrinoid adenosyltransferase</fullName>
        <ecNumber evidence="4">2.5.1.17</ecNumber>
    </recommendedName>
    <alternativeName>
        <fullName evidence="4">Cob(II)alamin adenosyltransferase</fullName>
    </alternativeName>
    <alternativeName>
        <fullName evidence="4">Cob(II)yrinic acid a,c-diamide adenosyltransferase</fullName>
    </alternativeName>
    <alternativeName>
        <fullName evidence="4">Cobinamide/cobalamin adenosyltransferase</fullName>
    </alternativeName>
</protein>
<sequence length="191" mass="20927">MSDENKGKTRINRVITRSGDDGRTGLADGSRVAKDHPRIQALGTLDELNSALGVLRARGLDADLDGLLENLQQLLFDLGGELAVPGTHTLTEEDLVEVESQADTLNAELPPLEEFVLPGGHPDAAWCHHCRTLARRAERDLVALAAGDEDSVNPVSRAVLNRLGDLLFVMARLINQRTDTAEPQWVQRRDR</sequence>
<dbReference type="Pfam" id="PF01923">
    <property type="entry name" value="Cob_adeno_trans"/>
    <property type="match status" value="1"/>
</dbReference>
<keyword evidence="1 4" id="KW-0808">Transferase</keyword>
<reference evidence="7" key="1">
    <citation type="submission" date="2021-10" db="EMBL/GenBank/DDBJ databases">
        <title>The diversity and Nitrogen Metabolism of Culturable Nitrate-Utilizing Bacteria Within the Oxygen Minimum Zone of the Changjiang (Yangtze River)Estuary.</title>
        <authorList>
            <person name="Zhang D."/>
            <person name="Zheng J."/>
            <person name="Liu S."/>
            <person name="He W."/>
        </authorList>
    </citation>
    <scope>NUCLEOTIDE SEQUENCE</scope>
    <source>
        <strain evidence="7">FXH-223</strain>
    </source>
</reference>
<accession>A0A9Q3UJ46</accession>
<dbReference type="Proteomes" id="UP001108027">
    <property type="component" value="Unassembled WGS sequence"/>
</dbReference>
<dbReference type="PANTHER" id="PTHR12213">
    <property type="entry name" value="CORRINOID ADENOSYLTRANSFERASE"/>
    <property type="match status" value="1"/>
</dbReference>
<name>A0A9Q3UJ46_9GAMM</name>
<dbReference type="InterPro" id="IPR036451">
    <property type="entry name" value="CblAdoTrfase-like_sf"/>
</dbReference>
<dbReference type="EC" id="2.5.1.17" evidence="4"/>
<dbReference type="SUPFAM" id="SSF89028">
    <property type="entry name" value="Cobalamin adenosyltransferase-like"/>
    <property type="match status" value="1"/>
</dbReference>
<dbReference type="AlphaFoldDB" id="A0A9Q3UJ46"/>
<proteinExistence type="inferred from homology"/>
<dbReference type="Gene3D" id="1.20.1200.10">
    <property type="entry name" value="Cobalamin adenosyltransferase-like"/>
    <property type="match status" value="1"/>
</dbReference>